<feature type="domain" description="TonB-dependent receptor plug" evidence="8">
    <location>
        <begin position="140"/>
        <end position="234"/>
    </location>
</feature>
<dbReference type="RefSeq" id="WP_207002559.1">
    <property type="nucleotide sequence ID" value="NZ_JAEKJR010000002.1"/>
</dbReference>
<gene>
    <name evidence="10" type="ORF">JF535_12440</name>
</gene>
<evidence type="ECO:0000256" key="4">
    <source>
        <dbReference type="ARBA" id="ARBA00022692"/>
    </source>
</evidence>
<evidence type="ECO:0000256" key="1">
    <source>
        <dbReference type="ARBA" id="ARBA00004571"/>
    </source>
</evidence>
<organism evidence="10 11">
    <name type="scientific">Microbulbifer salipaludis</name>
    <dbReference type="NCBI Taxonomy" id="187980"/>
    <lineage>
        <taxon>Bacteria</taxon>
        <taxon>Pseudomonadati</taxon>
        <taxon>Pseudomonadota</taxon>
        <taxon>Gammaproteobacteria</taxon>
        <taxon>Cellvibrionales</taxon>
        <taxon>Microbulbiferaceae</taxon>
        <taxon>Microbulbifer</taxon>
    </lineage>
</organism>
<evidence type="ECO:0000313" key="11">
    <source>
        <dbReference type="Proteomes" id="UP000664293"/>
    </source>
</evidence>
<evidence type="ECO:0000313" key="10">
    <source>
        <dbReference type="EMBL" id="MBN8431661.1"/>
    </source>
</evidence>
<dbReference type="InterPro" id="IPR057601">
    <property type="entry name" value="Oar-like_b-barrel"/>
</dbReference>
<dbReference type="Proteomes" id="UP000664293">
    <property type="component" value="Unassembled WGS sequence"/>
</dbReference>
<dbReference type="InterPro" id="IPR037066">
    <property type="entry name" value="Plug_dom_sf"/>
</dbReference>
<evidence type="ECO:0000256" key="5">
    <source>
        <dbReference type="ARBA" id="ARBA00023136"/>
    </source>
</evidence>
<dbReference type="SUPFAM" id="SSF56935">
    <property type="entry name" value="Porins"/>
    <property type="match status" value="1"/>
</dbReference>
<keyword evidence="11" id="KW-1185">Reference proteome</keyword>
<proteinExistence type="predicted"/>
<keyword evidence="5" id="KW-0472">Membrane</keyword>
<name>A0ABS3E8M4_9GAMM</name>
<dbReference type="InterPro" id="IPR039426">
    <property type="entry name" value="TonB-dep_rcpt-like"/>
</dbReference>
<protein>
    <submittedName>
        <fullName evidence="10">TonB-dependent receptor</fullName>
    </submittedName>
</protein>
<reference evidence="10 11" key="1">
    <citation type="submission" date="2020-12" db="EMBL/GenBank/DDBJ databases">
        <title>Oil enriched cultivation method for isolating marine PHA-producing bacteria.</title>
        <authorList>
            <person name="Zheng W."/>
            <person name="Yu S."/>
            <person name="Huang Y."/>
        </authorList>
    </citation>
    <scope>NUCLEOTIDE SEQUENCE [LARGE SCALE GENOMIC DNA]</scope>
    <source>
        <strain evidence="10 11">SN0-2</strain>
    </source>
</reference>
<dbReference type="PANTHER" id="PTHR30069:SF46">
    <property type="entry name" value="OAR PROTEIN"/>
    <property type="match status" value="1"/>
</dbReference>
<dbReference type="Gene3D" id="2.40.170.20">
    <property type="entry name" value="TonB-dependent receptor, beta-barrel domain"/>
    <property type="match status" value="1"/>
</dbReference>
<dbReference type="InterPro" id="IPR012910">
    <property type="entry name" value="Plug_dom"/>
</dbReference>
<dbReference type="Gene3D" id="2.60.40.1120">
    <property type="entry name" value="Carboxypeptidase-like, regulatory domain"/>
    <property type="match status" value="1"/>
</dbReference>
<dbReference type="PANTHER" id="PTHR30069">
    <property type="entry name" value="TONB-DEPENDENT OUTER MEMBRANE RECEPTOR"/>
    <property type="match status" value="1"/>
</dbReference>
<keyword evidence="10" id="KW-0675">Receptor</keyword>
<feature type="chain" id="PRO_5047132529" evidence="7">
    <location>
        <begin position="24"/>
        <end position="984"/>
    </location>
</feature>
<comment type="subcellular location">
    <subcellularLocation>
        <location evidence="1">Cell outer membrane</location>
        <topology evidence="1">Multi-pass membrane protein</topology>
    </subcellularLocation>
</comment>
<feature type="signal peptide" evidence="7">
    <location>
        <begin position="1"/>
        <end position="23"/>
    </location>
</feature>
<evidence type="ECO:0000259" key="9">
    <source>
        <dbReference type="Pfam" id="PF25183"/>
    </source>
</evidence>
<evidence type="ECO:0000259" key="8">
    <source>
        <dbReference type="Pfam" id="PF07715"/>
    </source>
</evidence>
<evidence type="ECO:0000256" key="6">
    <source>
        <dbReference type="ARBA" id="ARBA00023237"/>
    </source>
</evidence>
<dbReference type="Pfam" id="PF07715">
    <property type="entry name" value="Plug"/>
    <property type="match status" value="1"/>
</dbReference>
<keyword evidence="4" id="KW-0812">Transmembrane</keyword>
<dbReference type="InterPro" id="IPR008969">
    <property type="entry name" value="CarboxyPept-like_regulatory"/>
</dbReference>
<evidence type="ECO:0000256" key="7">
    <source>
        <dbReference type="SAM" id="SignalP"/>
    </source>
</evidence>
<dbReference type="SUPFAM" id="SSF49464">
    <property type="entry name" value="Carboxypeptidase regulatory domain-like"/>
    <property type="match status" value="1"/>
</dbReference>
<dbReference type="InterPro" id="IPR036942">
    <property type="entry name" value="Beta-barrel_TonB_sf"/>
</dbReference>
<dbReference type="Gene3D" id="2.170.130.10">
    <property type="entry name" value="TonB-dependent receptor, plug domain"/>
    <property type="match status" value="1"/>
</dbReference>
<keyword evidence="3" id="KW-1134">Transmembrane beta strand</keyword>
<dbReference type="Pfam" id="PF13620">
    <property type="entry name" value="CarboxypepD_reg"/>
    <property type="match status" value="1"/>
</dbReference>
<feature type="domain" description="TonB-dependent transporter Oar-like beta-barrel" evidence="9">
    <location>
        <begin position="284"/>
        <end position="841"/>
    </location>
</feature>
<accession>A0ABS3E8M4</accession>
<dbReference type="EMBL" id="JAEKJR010000002">
    <property type="protein sequence ID" value="MBN8431661.1"/>
    <property type="molecule type" value="Genomic_DNA"/>
</dbReference>
<comment type="caution">
    <text evidence="10">The sequence shown here is derived from an EMBL/GenBank/DDBJ whole genome shotgun (WGS) entry which is preliminary data.</text>
</comment>
<keyword evidence="2" id="KW-0813">Transport</keyword>
<dbReference type="Pfam" id="PF25183">
    <property type="entry name" value="OMP_b-brl_4"/>
    <property type="match status" value="1"/>
</dbReference>
<evidence type="ECO:0000256" key="2">
    <source>
        <dbReference type="ARBA" id="ARBA00022448"/>
    </source>
</evidence>
<keyword evidence="7" id="KW-0732">Signal</keyword>
<sequence>MEIKKKLLALAVSAALASTSVLAADTSGGTLKGQVVSATGKALAGAEITVTHLDKGFTRTVTSNEKGEYNLRNLPVGEYALSFEKDGYSRAMAPEVLVQVGQAVVYDTTLGVPGEVLEVVEVTGSMQRPVDTGSSTAGVVITQDKLELLPVNTGFEAMAQLAPGVVTPGGSNFNGASSFGGASSAENGYYLNGLNVSNIKTGLGSIALPWEAISQTQVKTGAIDPEFGGALGGIINAVSKSGGNEFNFGSQLRMDPDSLRSQHDSVTNAAGEYTINTRQSAMDFQEAQVWASGPIVPDKAFFYALYSPRKTDDTWASGSSFYDRTREEDRWLVKLDWFINENHAVDFTAINNEENGQYNSFAYDPSSNAVGSGLGKTKSREGGQVFGAHYNGRLTDDLMLDITAGRTQETVYNSALNSLPSVYDCRATCVSFSNHSDSTIYDEDYVRDQVRLDVSYDLLDHAIKVGVDYSEVDVFYQENQNGEGDARGWWQQRLASVNDPSLQPEGTNLVQRRIRVRGTDSTVSATALYLQDSWSVTDDFTLNLGARYEQFENTVTGGEAFVENGGLSPRIQAIWDFNGDGNSKLFATFGRYYQPVSANMNITQGSYSRETFDYYAPGAMDANDRVLLNDDGSPSRGELLHSWVRQQGIVEPELIASSNLEGMYSDEFTLGMETLVLDGMVFGVRGVFRDLKRSVEDTDIGPVLQNYLEANGIEDNVGQSSYYVLLNPGEDVNIRYDFDGDGQVDDARLSSEELALPRASRRYLALETSLRGQYTDRLFLDASYTWSHSYGNTEGLVRTDNNQADPGWTTSYDYADLMDHSYGDLPNDHRHAFKLNGYYDLTDDLTFGFVTSIVSGRPQNYFSIHPVGVDSCAEGSPWSDCISQYYGEVSFYDEQGNPTPRGSVGNLPWTKQLDLSLAYRMPLFEGDLVLKGTIYNALNDDAALDVNEIRSTQGTDGLVVNPDYGLTEMRSRARYFSLVARYDF</sequence>
<evidence type="ECO:0000256" key="3">
    <source>
        <dbReference type="ARBA" id="ARBA00022452"/>
    </source>
</evidence>
<keyword evidence="6" id="KW-0998">Cell outer membrane</keyword>